<dbReference type="Gene3D" id="3.15.10.50">
    <property type="match status" value="1"/>
</dbReference>
<dbReference type="OrthoDB" id="6412801at2759"/>
<dbReference type="InterPro" id="IPR038606">
    <property type="entry name" value="To_sf"/>
</dbReference>
<dbReference type="Pfam" id="PF06585">
    <property type="entry name" value="JHBP"/>
    <property type="match status" value="1"/>
</dbReference>
<accession>A0A653BZY0</accession>
<protein>
    <submittedName>
        <fullName evidence="1">Uncharacterized protein</fullName>
    </submittedName>
</protein>
<sequence length="438" mass="49419">MLLLGLPQSFVLIDRLLNNLKDAAPPQAEAQNLTMQGQKKLSENIMSILEHYKQEDPVGLPGAPIPDPMDIPAFSHSFSVGRMHCKNVKMYGLKKFKIDHIIVDVNAMKVEAELVIDKLNVKGNYTLSTWLSRSNGPFTVNLTNVDIIAIARLEVTRNGTLEAQEIDMDIHFKDIAMDFQNLGFFANMFQGMMNSVGTFVFDSIKPFVLAEANTNIRKDVNKEVHKIPKTFPNSITPLDDVMHEIRKKVRGMGMDPYKIPDYNNSAGVFDVFLTHTWLYGLASFHRTKDIKFEFRNRTIHALLEVGTGTIKGTSNWEISLVAGIVTRAGSVTFSVDYIRSQINISQSLAEDMPPSLDDIQVELGNIQIRFDGLGTIDYAIEFGVNVLPNLLRYQIMDALEKPIKMKIQESLDQVNMNKIIQENAEKLDNMKIEELQNL</sequence>
<dbReference type="InterPro" id="IPR020234">
    <property type="entry name" value="Mite_allergen_group-7"/>
</dbReference>
<proteinExistence type="predicted"/>
<keyword evidence="2" id="KW-1185">Reference proteome</keyword>
<dbReference type="PANTHER" id="PTHR11008">
    <property type="entry name" value="PROTEIN TAKEOUT-LIKE PROTEIN"/>
    <property type="match status" value="1"/>
</dbReference>
<gene>
    <name evidence="1" type="ORF">CALMAC_LOCUS4881</name>
</gene>
<reference evidence="1 2" key="1">
    <citation type="submission" date="2019-01" db="EMBL/GenBank/DDBJ databases">
        <authorList>
            <person name="Sayadi A."/>
        </authorList>
    </citation>
    <scope>NUCLEOTIDE SEQUENCE [LARGE SCALE GENOMIC DNA]</scope>
</reference>
<dbReference type="Pfam" id="PF16984">
    <property type="entry name" value="Grp7_allergen"/>
    <property type="match status" value="1"/>
</dbReference>
<evidence type="ECO:0000313" key="2">
    <source>
        <dbReference type="Proteomes" id="UP000410492"/>
    </source>
</evidence>
<organism evidence="1 2">
    <name type="scientific">Callosobruchus maculatus</name>
    <name type="common">Southern cowpea weevil</name>
    <name type="synonym">Pulse bruchid</name>
    <dbReference type="NCBI Taxonomy" id="64391"/>
    <lineage>
        <taxon>Eukaryota</taxon>
        <taxon>Metazoa</taxon>
        <taxon>Ecdysozoa</taxon>
        <taxon>Arthropoda</taxon>
        <taxon>Hexapoda</taxon>
        <taxon>Insecta</taxon>
        <taxon>Pterygota</taxon>
        <taxon>Neoptera</taxon>
        <taxon>Endopterygota</taxon>
        <taxon>Coleoptera</taxon>
        <taxon>Polyphaga</taxon>
        <taxon>Cucujiformia</taxon>
        <taxon>Chrysomeloidea</taxon>
        <taxon>Chrysomelidae</taxon>
        <taxon>Bruchinae</taxon>
        <taxon>Bruchini</taxon>
        <taxon>Callosobruchus</taxon>
    </lineage>
</organism>
<dbReference type="InterPro" id="IPR038602">
    <property type="entry name" value="Mite_allergen_7_sf"/>
</dbReference>
<dbReference type="AlphaFoldDB" id="A0A653BZY0"/>
<dbReference type="PANTHER" id="PTHR11008:SF13">
    <property type="entry name" value="FI04421P"/>
    <property type="match status" value="1"/>
</dbReference>
<dbReference type="InterPro" id="IPR017943">
    <property type="entry name" value="Bactericidal_perm-incr_a/b_dom"/>
</dbReference>
<dbReference type="SUPFAM" id="SSF55394">
    <property type="entry name" value="Bactericidal permeability-increasing protein, BPI"/>
    <property type="match status" value="1"/>
</dbReference>
<name>A0A653BZY0_CALMS</name>
<evidence type="ECO:0000313" key="1">
    <source>
        <dbReference type="EMBL" id="VEN40866.1"/>
    </source>
</evidence>
<dbReference type="SMART" id="SM00700">
    <property type="entry name" value="JHBP"/>
    <property type="match status" value="1"/>
</dbReference>
<dbReference type="GO" id="GO:0008289">
    <property type="term" value="F:lipid binding"/>
    <property type="evidence" value="ECO:0007669"/>
    <property type="project" value="InterPro"/>
</dbReference>
<dbReference type="Proteomes" id="UP000410492">
    <property type="component" value="Unassembled WGS sequence"/>
</dbReference>
<dbReference type="InterPro" id="IPR010562">
    <property type="entry name" value="Haemolymph_juvenile_hormone-bd"/>
</dbReference>
<dbReference type="EMBL" id="CAACVG010006662">
    <property type="protein sequence ID" value="VEN40866.1"/>
    <property type="molecule type" value="Genomic_DNA"/>
</dbReference>
<dbReference type="Gene3D" id="3.15.10.30">
    <property type="entry name" value="Haemolymph juvenile hormone binding protein"/>
    <property type="match status" value="1"/>
</dbReference>